<feature type="domain" description="Glycosyltransferase 2-like" evidence="1">
    <location>
        <begin position="13"/>
        <end position="141"/>
    </location>
</feature>
<gene>
    <name evidence="2" type="ORF">ENL07_00810</name>
</gene>
<protein>
    <submittedName>
        <fullName evidence="2">Glycosyltransferase family 2 protein</fullName>
    </submittedName>
</protein>
<dbReference type="CDD" id="cd00761">
    <property type="entry name" value="Glyco_tranf_GTA_type"/>
    <property type="match status" value="1"/>
</dbReference>
<dbReference type="EMBL" id="DRSQ01000019">
    <property type="protein sequence ID" value="HHE31201.1"/>
    <property type="molecule type" value="Genomic_DNA"/>
</dbReference>
<dbReference type="Pfam" id="PF00535">
    <property type="entry name" value="Glycos_transf_2"/>
    <property type="match status" value="1"/>
</dbReference>
<dbReference type="Proteomes" id="UP000886058">
    <property type="component" value="Unassembled WGS sequence"/>
</dbReference>
<name>A0A7C5HDL0_9CHLB</name>
<evidence type="ECO:0000259" key="1">
    <source>
        <dbReference type="Pfam" id="PF00535"/>
    </source>
</evidence>
<dbReference type="InterPro" id="IPR029044">
    <property type="entry name" value="Nucleotide-diphossugar_trans"/>
</dbReference>
<reference evidence="2" key="1">
    <citation type="journal article" date="2020" name="mSystems">
        <title>Genome- and Community-Level Interaction Insights into Carbon Utilization and Element Cycling Functions of Hydrothermarchaeota in Hydrothermal Sediment.</title>
        <authorList>
            <person name="Zhou Z."/>
            <person name="Liu Y."/>
            <person name="Xu W."/>
            <person name="Pan J."/>
            <person name="Luo Z.H."/>
            <person name="Li M."/>
        </authorList>
    </citation>
    <scope>NUCLEOTIDE SEQUENCE [LARGE SCALE GENOMIC DNA]</scope>
    <source>
        <strain evidence="2">HyVt-633</strain>
    </source>
</reference>
<comment type="caution">
    <text evidence="2">The sequence shown here is derived from an EMBL/GenBank/DDBJ whole genome shotgun (WGS) entry which is preliminary data.</text>
</comment>
<dbReference type="Gene3D" id="3.90.550.10">
    <property type="entry name" value="Spore Coat Polysaccharide Biosynthesis Protein SpsA, Chain A"/>
    <property type="match status" value="1"/>
</dbReference>
<sequence>MNAPIFDIQPAISVILPTFDRAPLLASAIESVIVQSLTGWELIVVDDGSSDNTFEIVDEYLRQHPNIRYLKHRNRKVALSRNAGIQASFGRYITFLDSDDRYLDGHLESRFRMLESMPETDLLSGGFVCEGDPWVRDRHDAEKLVHVNDCILAATMFGRRELFMAIGGFRALEYAEDPDLWDRAAQRHRVLKIDEPATYLYRRSPDSITGTYKPDTK</sequence>
<proteinExistence type="predicted"/>
<evidence type="ECO:0000313" key="2">
    <source>
        <dbReference type="EMBL" id="HHE31201.1"/>
    </source>
</evidence>
<dbReference type="AlphaFoldDB" id="A0A7C5HDL0"/>
<dbReference type="PANTHER" id="PTHR43685">
    <property type="entry name" value="GLYCOSYLTRANSFERASE"/>
    <property type="match status" value="1"/>
</dbReference>
<accession>A0A7C5HDL0</accession>
<organism evidence="2">
    <name type="scientific">Chlorobaculum parvum</name>
    <dbReference type="NCBI Taxonomy" id="274539"/>
    <lineage>
        <taxon>Bacteria</taxon>
        <taxon>Pseudomonadati</taxon>
        <taxon>Chlorobiota</taxon>
        <taxon>Chlorobiia</taxon>
        <taxon>Chlorobiales</taxon>
        <taxon>Chlorobiaceae</taxon>
        <taxon>Chlorobaculum</taxon>
    </lineage>
</organism>
<dbReference type="SUPFAM" id="SSF53448">
    <property type="entry name" value="Nucleotide-diphospho-sugar transferases"/>
    <property type="match status" value="1"/>
</dbReference>
<dbReference type="InterPro" id="IPR001173">
    <property type="entry name" value="Glyco_trans_2-like"/>
</dbReference>
<dbReference type="PANTHER" id="PTHR43685:SF2">
    <property type="entry name" value="GLYCOSYLTRANSFERASE 2-LIKE DOMAIN-CONTAINING PROTEIN"/>
    <property type="match status" value="1"/>
</dbReference>
<dbReference type="InterPro" id="IPR050834">
    <property type="entry name" value="Glycosyltransf_2"/>
</dbReference>